<dbReference type="SUPFAM" id="SSF63999">
    <property type="entry name" value="Thiamin pyrophosphokinase, catalytic domain"/>
    <property type="match status" value="1"/>
</dbReference>
<dbReference type="InterPro" id="IPR036371">
    <property type="entry name" value="TPK_B1-bd_sf"/>
</dbReference>
<dbReference type="AlphaFoldDB" id="A0A6A2X6M6"/>
<sequence length="283" mass="32113">MTEVVKPFDSMQGWETRHPRVPFVCSLFLLWERTAVTFDGEDCNRIFINLVVIAAGLNDIIIMNQVVFTVLFSKTFGSEYNSIPRMNFTVLVTCPINSEIMILKQYKYFIVTNKIRGETRADLIIPFFKTCVVYNLKAPPKEPPFTVASPPSSPLSSFWFRAAQLRLCADSGANRVYDEMPLLFPEEDASGVRRRYKPDIIEGDMDSIRKEVLDFYTRLGPHCGLIPIGMPSKSSTTTGLQWDLDGNGDEIWWVGKHIEYGETTFTVLMSIPDEVDVDGVILD</sequence>
<accession>A0A6A2X6M6</accession>
<dbReference type="SUPFAM" id="SSF63862">
    <property type="entry name" value="Thiamin pyrophosphokinase, substrate-binding domain"/>
    <property type="match status" value="1"/>
</dbReference>
<dbReference type="EMBL" id="VEPZ02001756">
    <property type="protein sequence ID" value="KAE8657666.1"/>
    <property type="molecule type" value="Genomic_DNA"/>
</dbReference>
<dbReference type="GO" id="GO:0016301">
    <property type="term" value="F:kinase activity"/>
    <property type="evidence" value="ECO:0007669"/>
    <property type="project" value="UniProtKB-KW"/>
</dbReference>
<evidence type="ECO:0000256" key="2">
    <source>
        <dbReference type="ARBA" id="ARBA00022741"/>
    </source>
</evidence>
<keyword evidence="7" id="KW-1185">Reference proteome</keyword>
<gene>
    <name evidence="6" type="ORF">F3Y22_tig00116984pilonHSYRG00160</name>
</gene>
<dbReference type="Proteomes" id="UP000436088">
    <property type="component" value="Unassembled WGS sequence"/>
</dbReference>
<evidence type="ECO:0000313" key="7">
    <source>
        <dbReference type="Proteomes" id="UP000436088"/>
    </source>
</evidence>
<keyword evidence="2" id="KW-0547">Nucleotide-binding</keyword>
<dbReference type="Pfam" id="PF04263">
    <property type="entry name" value="TPK_catalytic"/>
    <property type="match status" value="1"/>
</dbReference>
<dbReference type="PANTHER" id="PTHR13622:SF8">
    <property type="entry name" value="THIAMIN PYROPHOSPHOKINASE 1"/>
    <property type="match status" value="1"/>
</dbReference>
<name>A0A6A2X6M6_HIBSY</name>
<evidence type="ECO:0000256" key="1">
    <source>
        <dbReference type="ARBA" id="ARBA00022679"/>
    </source>
</evidence>
<organism evidence="6 7">
    <name type="scientific">Hibiscus syriacus</name>
    <name type="common">Rose of Sharon</name>
    <dbReference type="NCBI Taxonomy" id="106335"/>
    <lineage>
        <taxon>Eukaryota</taxon>
        <taxon>Viridiplantae</taxon>
        <taxon>Streptophyta</taxon>
        <taxon>Embryophyta</taxon>
        <taxon>Tracheophyta</taxon>
        <taxon>Spermatophyta</taxon>
        <taxon>Magnoliopsida</taxon>
        <taxon>eudicotyledons</taxon>
        <taxon>Gunneridae</taxon>
        <taxon>Pentapetalae</taxon>
        <taxon>rosids</taxon>
        <taxon>malvids</taxon>
        <taxon>Malvales</taxon>
        <taxon>Malvaceae</taxon>
        <taxon>Malvoideae</taxon>
        <taxon>Hibiscus</taxon>
    </lineage>
</organism>
<dbReference type="GO" id="GO:0004788">
    <property type="term" value="F:thiamine diphosphokinase activity"/>
    <property type="evidence" value="ECO:0007669"/>
    <property type="project" value="InterPro"/>
</dbReference>
<keyword evidence="3" id="KW-0418">Kinase</keyword>
<evidence type="ECO:0000256" key="4">
    <source>
        <dbReference type="ARBA" id="ARBA00022840"/>
    </source>
</evidence>
<protein>
    <submittedName>
        <fullName evidence="6">Thiamine pyrophosphokinase 1</fullName>
    </submittedName>
</protein>
<evidence type="ECO:0000313" key="6">
    <source>
        <dbReference type="EMBL" id="KAE8657666.1"/>
    </source>
</evidence>
<dbReference type="GO" id="GO:0030975">
    <property type="term" value="F:thiamine binding"/>
    <property type="evidence" value="ECO:0007669"/>
    <property type="project" value="InterPro"/>
</dbReference>
<comment type="caution">
    <text evidence="6">The sequence shown here is derived from an EMBL/GenBank/DDBJ whole genome shotgun (WGS) entry which is preliminary data.</text>
</comment>
<dbReference type="InterPro" id="IPR036759">
    <property type="entry name" value="TPK_catalytic_sf"/>
</dbReference>
<dbReference type="InterPro" id="IPR007371">
    <property type="entry name" value="TPK_catalytic"/>
</dbReference>
<dbReference type="Gene3D" id="3.40.50.10240">
    <property type="entry name" value="Thiamin pyrophosphokinase, catalytic domain"/>
    <property type="match status" value="1"/>
</dbReference>
<reference evidence="6" key="1">
    <citation type="submission" date="2019-09" db="EMBL/GenBank/DDBJ databases">
        <title>Draft genome information of white flower Hibiscus syriacus.</title>
        <authorList>
            <person name="Kim Y.-M."/>
        </authorList>
    </citation>
    <scope>NUCLEOTIDE SEQUENCE [LARGE SCALE GENOMIC DNA]</scope>
    <source>
        <strain evidence="6">YM2019G1</strain>
    </source>
</reference>
<keyword evidence="4" id="KW-0067">ATP-binding</keyword>
<dbReference type="GO" id="GO:0009229">
    <property type="term" value="P:thiamine diphosphate biosynthetic process"/>
    <property type="evidence" value="ECO:0007669"/>
    <property type="project" value="InterPro"/>
</dbReference>
<proteinExistence type="predicted"/>
<evidence type="ECO:0000256" key="3">
    <source>
        <dbReference type="ARBA" id="ARBA00022777"/>
    </source>
</evidence>
<keyword evidence="1" id="KW-0808">Transferase</keyword>
<dbReference type="PANTHER" id="PTHR13622">
    <property type="entry name" value="THIAMIN PYROPHOSPHOKINASE"/>
    <property type="match status" value="1"/>
</dbReference>
<dbReference type="GO" id="GO:0005524">
    <property type="term" value="F:ATP binding"/>
    <property type="evidence" value="ECO:0007669"/>
    <property type="project" value="UniProtKB-KW"/>
</dbReference>
<feature type="domain" description="Thiamin pyrophosphokinase catalytic" evidence="5">
    <location>
        <begin position="161"/>
        <end position="219"/>
    </location>
</feature>
<evidence type="ECO:0000259" key="5">
    <source>
        <dbReference type="Pfam" id="PF04263"/>
    </source>
</evidence>